<proteinExistence type="predicted"/>
<evidence type="ECO:0000313" key="8">
    <source>
        <dbReference type="Proteomes" id="UP000076078"/>
    </source>
</evidence>
<evidence type="ECO:0000256" key="6">
    <source>
        <dbReference type="SAM" id="Phobius"/>
    </source>
</evidence>
<evidence type="ECO:0000256" key="4">
    <source>
        <dbReference type="ARBA" id="ARBA00023136"/>
    </source>
</evidence>
<protein>
    <recommendedName>
        <fullName evidence="9">COPI associated protein</fullName>
    </recommendedName>
</protein>
<reference evidence="7 8" key="1">
    <citation type="submission" date="2015-12" db="EMBL/GenBank/DDBJ databases">
        <title>Dictyostelia acquired genes for synthesis and detection of signals that induce cell-type specialization by lateral gene transfer from prokaryotes.</title>
        <authorList>
            <person name="Gloeckner G."/>
            <person name="Schaap P."/>
        </authorList>
    </citation>
    <scope>NUCLEOTIDE SEQUENCE [LARGE SCALE GENOMIC DNA]</scope>
    <source>
        <strain evidence="7 8">TK</strain>
    </source>
</reference>
<keyword evidence="3 6" id="KW-1133">Transmembrane helix</keyword>
<dbReference type="PANTHER" id="PTHR28128">
    <property type="entry name" value="GOLGI APPARATUS MEMBRANE PROTEIN TVP15"/>
    <property type="match status" value="1"/>
</dbReference>
<organism evidence="7 8">
    <name type="scientific">Tieghemostelium lacteum</name>
    <name type="common">Slime mold</name>
    <name type="synonym">Dictyostelium lacteum</name>
    <dbReference type="NCBI Taxonomy" id="361077"/>
    <lineage>
        <taxon>Eukaryota</taxon>
        <taxon>Amoebozoa</taxon>
        <taxon>Evosea</taxon>
        <taxon>Eumycetozoa</taxon>
        <taxon>Dictyostelia</taxon>
        <taxon>Dictyosteliales</taxon>
        <taxon>Raperosteliaceae</taxon>
        <taxon>Tieghemostelium</taxon>
    </lineage>
</organism>
<dbReference type="GO" id="GO:0016192">
    <property type="term" value="P:vesicle-mediated transport"/>
    <property type="evidence" value="ECO:0007669"/>
    <property type="project" value="TreeGrafter"/>
</dbReference>
<dbReference type="InParanoid" id="A0A152A2C4"/>
<accession>A0A152A2C4</accession>
<feature type="region of interest" description="Disordered" evidence="5">
    <location>
        <begin position="133"/>
        <end position="153"/>
    </location>
</feature>
<evidence type="ECO:0000256" key="2">
    <source>
        <dbReference type="ARBA" id="ARBA00022692"/>
    </source>
</evidence>
<evidence type="ECO:0000256" key="3">
    <source>
        <dbReference type="ARBA" id="ARBA00022989"/>
    </source>
</evidence>
<comment type="caution">
    <text evidence="7">The sequence shown here is derived from an EMBL/GenBank/DDBJ whole genome shotgun (WGS) entry which is preliminary data.</text>
</comment>
<dbReference type="PANTHER" id="PTHR28128:SF1">
    <property type="entry name" value="GOLGI APPARATUS MEMBRANE PROTEIN TVP15"/>
    <property type="match status" value="1"/>
</dbReference>
<evidence type="ECO:0000313" key="7">
    <source>
        <dbReference type="EMBL" id="KYR00267.1"/>
    </source>
</evidence>
<dbReference type="OMA" id="FYTYWFG"/>
<dbReference type="EMBL" id="LODT01000016">
    <property type="protein sequence ID" value="KYR00267.1"/>
    <property type="molecule type" value="Genomic_DNA"/>
</dbReference>
<evidence type="ECO:0008006" key="9">
    <source>
        <dbReference type="Google" id="ProtNLM"/>
    </source>
</evidence>
<name>A0A152A2C4_TIELA</name>
<keyword evidence="4 6" id="KW-0472">Membrane</keyword>
<keyword evidence="8" id="KW-1185">Reference proteome</keyword>
<dbReference type="InterPro" id="IPR013714">
    <property type="entry name" value="Golgi_TVP15"/>
</dbReference>
<feature type="transmembrane region" description="Helical" evidence="6">
    <location>
        <begin position="95"/>
        <end position="117"/>
    </location>
</feature>
<evidence type="ECO:0000256" key="5">
    <source>
        <dbReference type="SAM" id="MobiDB-lite"/>
    </source>
</evidence>
<feature type="transmembrane region" description="Helical" evidence="6">
    <location>
        <begin position="37"/>
        <end position="57"/>
    </location>
</feature>
<feature type="transmembrane region" description="Helical" evidence="6">
    <location>
        <begin position="7"/>
        <end position="31"/>
    </location>
</feature>
<feature type="compositionally biased region" description="Low complexity" evidence="5">
    <location>
        <begin position="140"/>
        <end position="153"/>
    </location>
</feature>
<dbReference type="Pfam" id="PF08507">
    <property type="entry name" value="COPI_assoc"/>
    <property type="match status" value="1"/>
</dbReference>
<dbReference type="Proteomes" id="UP000076078">
    <property type="component" value="Unassembled WGS sequence"/>
</dbReference>
<gene>
    <name evidence="7" type="ORF">DLAC_03430</name>
</gene>
<sequence>MANQHRVSLAFVILSILVGALMLATGIYIFASSFWRSITSFVIGCYYILFGVFIILFEIIHIPQVQKFIAFYYYWIGKGLLFIFFGFLILQDHGFFLFVGIVILVVGVLLCVMHFILPAPTALIVRERHSSDYGQKHSHTTTTTTQSQHNSNP</sequence>
<dbReference type="AlphaFoldDB" id="A0A152A2C4"/>
<keyword evidence="2 6" id="KW-0812">Transmembrane</keyword>
<evidence type="ECO:0000256" key="1">
    <source>
        <dbReference type="ARBA" id="ARBA00004141"/>
    </source>
</evidence>
<comment type="subcellular location">
    <subcellularLocation>
        <location evidence="1">Membrane</location>
        <topology evidence="1">Multi-pass membrane protein</topology>
    </subcellularLocation>
</comment>
<dbReference type="GO" id="GO:0000139">
    <property type="term" value="C:Golgi membrane"/>
    <property type="evidence" value="ECO:0007669"/>
    <property type="project" value="TreeGrafter"/>
</dbReference>
<feature type="transmembrane region" description="Helical" evidence="6">
    <location>
        <begin position="69"/>
        <end position="89"/>
    </location>
</feature>
<dbReference type="OrthoDB" id="423534at2759"/>